<dbReference type="GO" id="GO:0005737">
    <property type="term" value="C:cytoplasm"/>
    <property type="evidence" value="ECO:0007669"/>
    <property type="project" value="TreeGrafter"/>
</dbReference>
<reference evidence="2 3" key="1">
    <citation type="submission" date="2014-02" db="EMBL/GenBank/DDBJ databases">
        <title>The small core and large imbalanced accessory genome model reveals a collaborative survival strategy of Sorangium cellulosum strains in nature.</title>
        <authorList>
            <person name="Han K."/>
            <person name="Peng R."/>
            <person name="Blom J."/>
            <person name="Li Y.-Z."/>
        </authorList>
    </citation>
    <scope>NUCLEOTIDE SEQUENCE [LARGE SCALE GENOMIC DNA]</scope>
    <source>
        <strain evidence="2 3">So0011-07</strain>
    </source>
</reference>
<dbReference type="Proteomes" id="UP000075635">
    <property type="component" value="Unassembled WGS sequence"/>
</dbReference>
<organism evidence="2 3">
    <name type="scientific">Sorangium cellulosum</name>
    <name type="common">Polyangium cellulosum</name>
    <dbReference type="NCBI Taxonomy" id="56"/>
    <lineage>
        <taxon>Bacteria</taxon>
        <taxon>Pseudomonadati</taxon>
        <taxon>Myxococcota</taxon>
        <taxon>Polyangia</taxon>
        <taxon>Polyangiales</taxon>
        <taxon>Polyangiaceae</taxon>
        <taxon>Sorangium</taxon>
    </lineage>
</organism>
<gene>
    <name evidence="2" type="ORF">BE17_25720</name>
</gene>
<feature type="domain" description="NAD-dependent epimerase/dehydratase" evidence="1">
    <location>
        <begin position="10"/>
        <end position="232"/>
    </location>
</feature>
<dbReference type="PANTHER" id="PTHR48079:SF6">
    <property type="entry name" value="NAD(P)-BINDING DOMAIN-CONTAINING PROTEIN-RELATED"/>
    <property type="match status" value="1"/>
</dbReference>
<accession>A0A150RYN5</accession>
<dbReference type="InterPro" id="IPR001509">
    <property type="entry name" value="Epimerase_deHydtase"/>
</dbReference>
<dbReference type="GO" id="GO:0004029">
    <property type="term" value="F:aldehyde dehydrogenase (NAD+) activity"/>
    <property type="evidence" value="ECO:0007669"/>
    <property type="project" value="TreeGrafter"/>
</dbReference>
<dbReference type="EMBL" id="JEMB01001747">
    <property type="protein sequence ID" value="KYF85291.1"/>
    <property type="molecule type" value="Genomic_DNA"/>
</dbReference>
<proteinExistence type="predicted"/>
<dbReference type="PANTHER" id="PTHR48079">
    <property type="entry name" value="PROTEIN YEEZ"/>
    <property type="match status" value="1"/>
</dbReference>
<dbReference type="InterPro" id="IPR051783">
    <property type="entry name" value="NAD(P)-dependent_oxidoreduct"/>
</dbReference>
<protein>
    <recommendedName>
        <fullName evidence="1">NAD-dependent epimerase/dehydratase domain-containing protein</fullName>
    </recommendedName>
</protein>
<evidence type="ECO:0000259" key="1">
    <source>
        <dbReference type="Pfam" id="PF01370"/>
    </source>
</evidence>
<sequence length="300" mass="31838">MNLNLKDKVVLVTGANGFVGHHVVRRLCQEGMRVRALVRRPESRAELEPVGAEVVLGELADRLALEKAVRGAHFVVHCAATNTPDLAEARRVNAEATATVAEAALAAGCERFVHISTVAVYPLMNAGGVVTEAAPLTTEGDAYAVTKADAERALSAVAARGLRTIVLRPAVVLGVHPTSFWGTRFPQAIAAGQFPLVDGGERTMGYLHISSLVEAVVRSLGVDEAIGQAFNILDGHFRWREYTAFFSAGPLPAAAAEQVPGFLSFRGTFSTEKAQRVLGLAPKDTFASSMAEITSAPWQA</sequence>
<evidence type="ECO:0000313" key="3">
    <source>
        <dbReference type="Proteomes" id="UP000075635"/>
    </source>
</evidence>
<name>A0A150RYN5_SORCE</name>
<comment type="caution">
    <text evidence="2">The sequence shown here is derived from an EMBL/GenBank/DDBJ whole genome shotgun (WGS) entry which is preliminary data.</text>
</comment>
<dbReference type="AlphaFoldDB" id="A0A150RYN5"/>
<evidence type="ECO:0000313" key="2">
    <source>
        <dbReference type="EMBL" id="KYF85291.1"/>
    </source>
</evidence>
<dbReference type="Gene3D" id="3.40.50.720">
    <property type="entry name" value="NAD(P)-binding Rossmann-like Domain"/>
    <property type="match status" value="1"/>
</dbReference>
<dbReference type="SUPFAM" id="SSF51735">
    <property type="entry name" value="NAD(P)-binding Rossmann-fold domains"/>
    <property type="match status" value="1"/>
</dbReference>
<dbReference type="InterPro" id="IPR036291">
    <property type="entry name" value="NAD(P)-bd_dom_sf"/>
</dbReference>
<dbReference type="Pfam" id="PF01370">
    <property type="entry name" value="Epimerase"/>
    <property type="match status" value="1"/>
</dbReference>